<dbReference type="InterPro" id="IPR032675">
    <property type="entry name" value="LRR_dom_sf"/>
</dbReference>
<dbReference type="Gene3D" id="3.80.10.10">
    <property type="entry name" value="Ribonuclease Inhibitor"/>
    <property type="match status" value="1"/>
</dbReference>
<dbReference type="Pfam" id="PF14496">
    <property type="entry name" value="NEL"/>
    <property type="match status" value="1"/>
</dbReference>
<evidence type="ECO:0000256" key="8">
    <source>
        <dbReference type="ARBA" id="ARBA00022786"/>
    </source>
</evidence>
<comment type="PTM">
    <text evidence="11">Ubiquitinated in the presence of host E1 ubiquitin-activating enzyme, E2 ubiquitin-conjugating enzyme and ubiquitin.</text>
</comment>
<dbReference type="EC" id="2.3.2.27" evidence="13"/>
<name>A0A5E5AF55_9BURK</name>
<accession>A0A5E5AF55</accession>
<dbReference type="Gene3D" id="1.20.58.360">
    <property type="entry name" value="Shigella T3SS effector IpaH defines"/>
    <property type="match status" value="1"/>
</dbReference>
<evidence type="ECO:0000313" key="14">
    <source>
        <dbReference type="Proteomes" id="UP000414136"/>
    </source>
</evidence>
<evidence type="ECO:0000256" key="7">
    <source>
        <dbReference type="ARBA" id="ARBA00022737"/>
    </source>
</evidence>
<evidence type="ECO:0000313" key="13">
    <source>
        <dbReference type="EMBL" id="VVE70770.1"/>
    </source>
</evidence>
<dbReference type="PROSITE" id="PS51450">
    <property type="entry name" value="LRR"/>
    <property type="match status" value="1"/>
</dbReference>
<evidence type="ECO:0000256" key="4">
    <source>
        <dbReference type="ARBA" id="ARBA00022525"/>
    </source>
</evidence>
<dbReference type="PANTHER" id="PTHR47114">
    <property type="match status" value="1"/>
</dbReference>
<proteinExistence type="inferred from homology"/>
<comment type="similarity">
    <text evidence="3 11">Belongs to the LRR-containing bacterial E3 ligase family.</text>
</comment>
<dbReference type="Gene3D" id="1.20.1270.130">
    <property type="entry name" value="Shigella T3SS effector IpaH domain"/>
    <property type="match status" value="1"/>
</dbReference>
<dbReference type="SUPFAM" id="SSF52058">
    <property type="entry name" value="L domain-like"/>
    <property type="match status" value="1"/>
</dbReference>
<feature type="domain" description="NEL" evidence="12">
    <location>
        <begin position="695"/>
        <end position="976"/>
    </location>
</feature>
<feature type="active site" description="Glycyl thioester intermediate" evidence="11">
    <location>
        <position position="778"/>
    </location>
</feature>
<evidence type="ECO:0000259" key="12">
    <source>
        <dbReference type="PROSITE" id="PS52053"/>
    </source>
</evidence>
<evidence type="ECO:0000256" key="5">
    <source>
        <dbReference type="ARBA" id="ARBA00022614"/>
    </source>
</evidence>
<protein>
    <submittedName>
        <fullName evidence="13">E3 ubiquitin-protein ligase ipaH3</fullName>
        <ecNumber evidence="13">2.3.2.27</ecNumber>
    </submittedName>
</protein>
<keyword evidence="13" id="KW-0012">Acyltransferase</keyword>
<evidence type="ECO:0000256" key="9">
    <source>
        <dbReference type="ARBA" id="ARBA00022843"/>
    </source>
</evidence>
<evidence type="ECO:0000256" key="1">
    <source>
        <dbReference type="ARBA" id="ARBA00004192"/>
    </source>
</evidence>
<dbReference type="AlphaFoldDB" id="A0A5E5AF55"/>
<reference evidence="13 14" key="1">
    <citation type="submission" date="2019-08" db="EMBL/GenBank/DDBJ databases">
        <authorList>
            <person name="Peeters C."/>
        </authorList>
    </citation>
    <scope>NUCLEOTIDE SEQUENCE [LARGE SCALE GENOMIC DNA]</scope>
    <source>
        <strain evidence="13 14">LMG 31118</strain>
    </source>
</reference>
<dbReference type="RefSeq" id="WP_174990519.1">
    <property type="nucleotide sequence ID" value="NZ_CABPSQ010000007.1"/>
</dbReference>
<dbReference type="PROSITE" id="PS52053">
    <property type="entry name" value="NEL"/>
    <property type="match status" value="1"/>
</dbReference>
<dbReference type="InterPro" id="IPR051071">
    <property type="entry name" value="LRR-bact_E3_ubiq_ligases"/>
</dbReference>
<dbReference type="GO" id="GO:0005576">
    <property type="term" value="C:extracellular region"/>
    <property type="evidence" value="ECO:0007669"/>
    <property type="project" value="UniProtKB-SubCell"/>
</dbReference>
<evidence type="ECO:0000256" key="6">
    <source>
        <dbReference type="ARBA" id="ARBA00022679"/>
    </source>
</evidence>
<keyword evidence="7" id="KW-0677">Repeat</keyword>
<dbReference type="GO" id="GO:0030430">
    <property type="term" value="C:host cell cytoplasm"/>
    <property type="evidence" value="ECO:0007669"/>
    <property type="project" value="UniProtKB-SubCell"/>
</dbReference>
<dbReference type="InterPro" id="IPR029487">
    <property type="entry name" value="NEL_dom"/>
</dbReference>
<dbReference type="PANTHER" id="PTHR47114:SF2">
    <property type="entry name" value="OLIGODENDROCYTE-MYELIN GLYCOPROTEIN"/>
    <property type="match status" value="1"/>
</dbReference>
<gene>
    <name evidence="13" type="primary">ipaH3</name>
    <name evidence="13" type="ORF">PCA31118_03646</name>
</gene>
<dbReference type="EMBL" id="CABPSQ010000007">
    <property type="protein sequence ID" value="VVE70770.1"/>
    <property type="molecule type" value="Genomic_DNA"/>
</dbReference>
<evidence type="ECO:0000256" key="10">
    <source>
        <dbReference type="ARBA" id="ARBA00023200"/>
    </source>
</evidence>
<evidence type="ECO:0000256" key="11">
    <source>
        <dbReference type="PROSITE-ProRule" id="PRU01398"/>
    </source>
</evidence>
<keyword evidence="14" id="KW-1185">Reference proteome</keyword>
<keyword evidence="9 11" id="KW-0832">Ubl conjugation</keyword>
<sequence>MPGISPFVSAAPLTVLPMDTMTATRHDADAHANVDRSIDPHRLPWPTMEHDVLACLSAQTGAVHATLANASVVGCAMALGGQFSGWLRWGTPSAPARDAAFRKSVAELRSAGVSQAVIDKLANINDDAVAQAALFRQIFPEISDRAMLAWLRHRDKLDPQRRIDFSQFAIALRGRLNAAPLTAPDEVLRALQVDELLRVMGCDARRASESRHADGPMSLSRAIRDLRVWLRSGRPGALTDTRPIPARRREFEHCGQRGDVCGVAGTSRPPEKGSDKKTIWRALMREGFSPAQALAALGVFRFDRAAAEYLANFVSSAAMSDATRRWVARERWLAGFTPELALKFVRNAARLKVEVARALENTALFGPPLAGGFRAASFHLDPADPKARRLAQAFVLERQAPAWAFDHVAPSSVLKWYGPDRVPADAKRIHVISRTGRLVLPECMPNLESLSVEGELDITLPKWMPRLQSLHIKCARLGDEVELPAMPALKTLQIYGTDATTLRLHGVDVEDGEYGALEEIRIYGNPSLRSVVFEPGAHHAASSERHSPLRIITLRENVRLRHITLPLDLRACERLDLTHNDLTRVPLGPAHRVDNLRRLYLAKNRLSTLSDLPDMPRIDFVSLTANEFRHVPNWVLRLPPGRGGGPAGAAGVMVNIEDNPIPEAMVREIMTLAQRERCALIFFSIWCGEHVPVRPLSEAVADWFELKDQPARAAAWAKFSNEDCAEEFSAFLDYLRRTVNYGSQTFREGVGEWLVRLEGDDALRGDTLPHSYGSTRRCEDRVTWAYEQMRQRALCADIARGDYDDDLPALKALMQGCYRRSVLAQIAYEKARTLKFVDEIEVYLAYQIKLRNVLGLPMDAEDMRFFGAAGVTEEDLSNATARVLREEREALAPYLSNAAPMQAALRRALPQAFAVAEAKLHAMSDVDAFNAHVKTSLQQRHLEVNDTMIREAGRSVLHDLVHDCYGPLVEELLGSV</sequence>
<keyword evidence="6 11" id="KW-0808">Transferase</keyword>
<keyword evidence="4 11" id="KW-0964">Secreted</keyword>
<keyword evidence="8 11" id="KW-0833">Ubl conjugation pathway</keyword>
<dbReference type="Proteomes" id="UP000414136">
    <property type="component" value="Unassembled WGS sequence"/>
</dbReference>
<keyword evidence="10 11" id="KW-1035">Host cytoplasm</keyword>
<dbReference type="GO" id="GO:0061630">
    <property type="term" value="F:ubiquitin protein ligase activity"/>
    <property type="evidence" value="ECO:0007669"/>
    <property type="project" value="UniProtKB-EC"/>
</dbReference>
<keyword evidence="5" id="KW-0433">Leucine-rich repeat</keyword>
<comment type="subcellular location">
    <subcellularLocation>
        <location evidence="1">Host cytoplasm</location>
    </subcellularLocation>
    <subcellularLocation>
        <location evidence="2">Secreted</location>
    </subcellularLocation>
</comment>
<organism evidence="13 14">
    <name type="scientific">Pandoraea captiosa</name>
    <dbReference type="NCBI Taxonomy" id="2508302"/>
    <lineage>
        <taxon>Bacteria</taxon>
        <taxon>Pseudomonadati</taxon>
        <taxon>Pseudomonadota</taxon>
        <taxon>Betaproteobacteria</taxon>
        <taxon>Burkholderiales</taxon>
        <taxon>Burkholderiaceae</taxon>
        <taxon>Pandoraea</taxon>
    </lineage>
</organism>
<dbReference type="InterPro" id="IPR001611">
    <property type="entry name" value="Leu-rich_rpt"/>
</dbReference>
<dbReference type="GO" id="GO:0016567">
    <property type="term" value="P:protein ubiquitination"/>
    <property type="evidence" value="ECO:0007669"/>
    <property type="project" value="InterPro"/>
</dbReference>
<evidence type="ECO:0000256" key="2">
    <source>
        <dbReference type="ARBA" id="ARBA00004613"/>
    </source>
</evidence>
<evidence type="ECO:0000256" key="3">
    <source>
        <dbReference type="ARBA" id="ARBA00009868"/>
    </source>
</evidence>